<dbReference type="GO" id="GO:0051603">
    <property type="term" value="P:proteolysis involved in protein catabolic process"/>
    <property type="evidence" value="ECO:0007669"/>
    <property type="project" value="InterPro"/>
</dbReference>
<feature type="non-terminal residue" evidence="1">
    <location>
        <position position="1"/>
    </location>
</feature>
<dbReference type="AlphaFoldDB" id="X0XIW1"/>
<gene>
    <name evidence="1" type="ORF">S01H1_70824</name>
</gene>
<dbReference type="Gene3D" id="3.60.20.10">
    <property type="entry name" value="Glutamine Phosphoribosylpyrophosphate, subunit 1, domain 1"/>
    <property type="match status" value="1"/>
</dbReference>
<comment type="caution">
    <text evidence="1">The sequence shown here is derived from an EMBL/GenBank/DDBJ whole genome shotgun (WGS) entry which is preliminary data.</text>
</comment>
<dbReference type="GO" id="GO:0005839">
    <property type="term" value="C:proteasome core complex"/>
    <property type="evidence" value="ECO:0007669"/>
    <property type="project" value="InterPro"/>
</dbReference>
<evidence type="ECO:0008006" key="2">
    <source>
        <dbReference type="Google" id="ProtNLM"/>
    </source>
</evidence>
<reference evidence="1" key="1">
    <citation type="journal article" date="2014" name="Front. Microbiol.">
        <title>High frequency of phylogenetically diverse reductive dehalogenase-homologous genes in deep subseafloor sedimentary metagenomes.</title>
        <authorList>
            <person name="Kawai M."/>
            <person name="Futagami T."/>
            <person name="Toyoda A."/>
            <person name="Takaki Y."/>
            <person name="Nishi S."/>
            <person name="Hori S."/>
            <person name="Arai W."/>
            <person name="Tsubouchi T."/>
            <person name="Morono Y."/>
            <person name="Uchiyama I."/>
            <person name="Ito T."/>
            <person name="Fujiyama A."/>
            <person name="Inagaki F."/>
            <person name="Takami H."/>
        </authorList>
    </citation>
    <scope>NUCLEOTIDE SEQUENCE</scope>
    <source>
        <strain evidence="1">Expedition CK06-06</strain>
    </source>
</reference>
<proteinExistence type="predicted"/>
<dbReference type="SUPFAM" id="SSF56235">
    <property type="entry name" value="N-terminal nucleophile aminohydrolases (Ntn hydrolases)"/>
    <property type="match status" value="1"/>
</dbReference>
<dbReference type="InterPro" id="IPR001353">
    <property type="entry name" value="Proteasome_sua/b"/>
</dbReference>
<name>X0XIW1_9ZZZZ</name>
<sequence length="75" mass="8241">QMIMELLELECLLSIGILEAEYKPGMTVAAGEKLVEKAIRNSISRDVMSGNGIDILTITKDGAKEKYLEVKELGE</sequence>
<accession>X0XIW1</accession>
<evidence type="ECO:0000313" key="1">
    <source>
        <dbReference type="EMBL" id="GAG36588.1"/>
    </source>
</evidence>
<organism evidence="1">
    <name type="scientific">marine sediment metagenome</name>
    <dbReference type="NCBI Taxonomy" id="412755"/>
    <lineage>
        <taxon>unclassified sequences</taxon>
        <taxon>metagenomes</taxon>
        <taxon>ecological metagenomes</taxon>
    </lineage>
</organism>
<protein>
    <recommendedName>
        <fullName evidence="2">Proteasome subunit beta</fullName>
    </recommendedName>
</protein>
<dbReference type="EMBL" id="BARS01047121">
    <property type="protein sequence ID" value="GAG36588.1"/>
    <property type="molecule type" value="Genomic_DNA"/>
</dbReference>
<dbReference type="Pfam" id="PF00227">
    <property type="entry name" value="Proteasome"/>
    <property type="match status" value="1"/>
</dbReference>
<dbReference type="InterPro" id="IPR029055">
    <property type="entry name" value="Ntn_hydrolases_N"/>
</dbReference>